<proteinExistence type="inferred from homology"/>
<dbReference type="GeneID" id="34684519"/>
<dbReference type="Pfam" id="PF08577">
    <property type="entry name" value="PI31_Prot_C"/>
    <property type="match status" value="1"/>
</dbReference>
<evidence type="ECO:0000256" key="1">
    <source>
        <dbReference type="ARBA" id="ARBA00006405"/>
    </source>
</evidence>
<feature type="compositionally biased region" description="Basic and acidic residues" evidence="2">
    <location>
        <begin position="296"/>
        <end position="306"/>
    </location>
</feature>
<evidence type="ECO:0000313" key="4">
    <source>
        <dbReference type="EMBL" id="CEP61105.1"/>
    </source>
</evidence>
<evidence type="ECO:0000256" key="2">
    <source>
        <dbReference type="SAM" id="MobiDB-lite"/>
    </source>
</evidence>
<keyword evidence="5" id="KW-1185">Reference proteome</keyword>
<dbReference type="HOGENOM" id="CLU_078546_0_0_1"/>
<comment type="similarity">
    <text evidence="1">Belongs to the proteasome inhibitor PI31 family.</text>
</comment>
<dbReference type="AlphaFoldDB" id="A0A0C7MMN9"/>
<feature type="compositionally biased region" description="Polar residues" evidence="2">
    <location>
        <begin position="237"/>
        <end position="256"/>
    </location>
</feature>
<feature type="region of interest" description="Disordered" evidence="2">
    <location>
        <begin position="174"/>
        <end position="194"/>
    </location>
</feature>
<evidence type="ECO:0000313" key="5">
    <source>
        <dbReference type="Proteomes" id="UP000054304"/>
    </source>
</evidence>
<dbReference type="RefSeq" id="XP_022627341.1">
    <property type="nucleotide sequence ID" value="XM_022773858.1"/>
</dbReference>
<dbReference type="OrthoDB" id="68090at2759"/>
<feature type="region of interest" description="Disordered" evidence="2">
    <location>
        <begin position="220"/>
        <end position="314"/>
    </location>
</feature>
<evidence type="ECO:0000259" key="3">
    <source>
        <dbReference type="Pfam" id="PF08577"/>
    </source>
</evidence>
<dbReference type="InterPro" id="IPR013886">
    <property type="entry name" value="PI31_Prot_C"/>
</dbReference>
<dbReference type="STRING" id="1245769.A0A0C7MMN9"/>
<protein>
    <submittedName>
        <fullName evidence="4">LALA0S02e06832g1_1</fullName>
    </submittedName>
</protein>
<dbReference type="Proteomes" id="UP000054304">
    <property type="component" value="Unassembled WGS sequence"/>
</dbReference>
<gene>
    <name evidence="4" type="ORF">LALA0_S02e06832g</name>
</gene>
<dbReference type="EMBL" id="LN736361">
    <property type="protein sequence ID" value="CEP61105.1"/>
    <property type="molecule type" value="Genomic_DNA"/>
</dbReference>
<accession>A0A0C7MMN9</accession>
<feature type="domain" description="PI31 proteasome regulator C-terminal" evidence="3">
    <location>
        <begin position="226"/>
        <end position="303"/>
    </location>
</feature>
<reference evidence="4 5" key="1">
    <citation type="submission" date="2014-12" db="EMBL/GenBank/DDBJ databases">
        <authorList>
            <person name="Neuveglise Cecile"/>
        </authorList>
    </citation>
    <scope>NUCLEOTIDE SEQUENCE [LARGE SCALE GENOMIC DNA]</scope>
    <source>
        <strain evidence="4 5">CBS 12615</strain>
    </source>
</reference>
<name>A0A0C7MMN9_9SACH</name>
<organism evidence="4 5">
    <name type="scientific">Lachancea lanzarotensis</name>
    <dbReference type="NCBI Taxonomy" id="1245769"/>
    <lineage>
        <taxon>Eukaryota</taxon>
        <taxon>Fungi</taxon>
        <taxon>Dikarya</taxon>
        <taxon>Ascomycota</taxon>
        <taxon>Saccharomycotina</taxon>
        <taxon>Saccharomycetes</taxon>
        <taxon>Saccharomycetales</taxon>
        <taxon>Saccharomycetaceae</taxon>
        <taxon>Lachancea</taxon>
    </lineage>
</organism>
<sequence length="314" mass="34724">MSAQSETDQISNKLELVAHFFVIYLGHCNILADNANIQFKEVGRKNIELQLSANPQALRQKFKCDQCDAVEVILMDLSGGQKCMISVCLEERPLVQEIFNYERDFFNNGLEVPFPVVRSRAIDFYTPYVDTSLEAKFHLRSGTSTGHEPQGEPENMNLTSPDYAAVHQRLERLKFGNPPLPVGRQPSRRRSSIHDMPRFDDEYEINQNAGIPATGEFGVPGLASGYGEQDLYPNGQKYPNLQDPTQQFPGANNRSNGPGGMTFDPFRGNPTDPRSDPLSGDPSSTGGPKPPFPGARFDDPFGRPDFHGGGGGFI</sequence>